<reference evidence="3" key="1">
    <citation type="submission" date="2010-08" db="EMBL/GenBank/DDBJ databases">
        <authorList>
            <consortium name="Caenorhabditis japonica Sequencing Consortium"/>
            <person name="Wilson R.K."/>
        </authorList>
    </citation>
    <scope>NUCLEOTIDE SEQUENCE [LARGE SCALE GENOMIC DNA]</scope>
    <source>
        <strain evidence="3">DF5081</strain>
    </source>
</reference>
<protein>
    <submittedName>
        <fullName evidence="2">Uncharacterized protein</fullName>
    </submittedName>
</protein>
<evidence type="ECO:0000313" key="3">
    <source>
        <dbReference type="Proteomes" id="UP000005237"/>
    </source>
</evidence>
<keyword evidence="3" id="KW-1185">Reference proteome</keyword>
<evidence type="ECO:0000256" key="1">
    <source>
        <dbReference type="SAM" id="MobiDB-lite"/>
    </source>
</evidence>
<dbReference type="Proteomes" id="UP000005237">
    <property type="component" value="Unassembled WGS sequence"/>
</dbReference>
<feature type="region of interest" description="Disordered" evidence="1">
    <location>
        <begin position="27"/>
        <end position="54"/>
    </location>
</feature>
<dbReference type="EnsemblMetazoa" id="CJA36873b.1">
    <property type="protein sequence ID" value="CJA36873b.1"/>
    <property type="gene ID" value="WBGene00212720"/>
</dbReference>
<reference evidence="2" key="2">
    <citation type="submission" date="2022-06" db="UniProtKB">
        <authorList>
            <consortium name="EnsemblMetazoa"/>
        </authorList>
    </citation>
    <scope>IDENTIFICATION</scope>
    <source>
        <strain evidence="2">DF5081</strain>
    </source>
</reference>
<sequence>MACIGGICLATRFVYIYFIAKSNRRRRPTLDSPLSTTTNNNTISTTTTSTPTKSRASPVYKVCIIDAETSGRDVEMCAHHHSPPPAYTSPARLYKSVPTHDFETFRDDSNV</sequence>
<dbReference type="AlphaFoldDB" id="A0A8R1IRG0"/>
<proteinExistence type="predicted"/>
<evidence type="ECO:0000313" key="2">
    <source>
        <dbReference type="EnsemblMetazoa" id="CJA36873b.1"/>
    </source>
</evidence>
<accession>A0A8R1IRG0</accession>
<name>A0A8R1IRG0_CAEJA</name>
<feature type="compositionally biased region" description="Low complexity" evidence="1">
    <location>
        <begin position="30"/>
        <end position="52"/>
    </location>
</feature>
<organism evidence="2 3">
    <name type="scientific">Caenorhabditis japonica</name>
    <dbReference type="NCBI Taxonomy" id="281687"/>
    <lineage>
        <taxon>Eukaryota</taxon>
        <taxon>Metazoa</taxon>
        <taxon>Ecdysozoa</taxon>
        <taxon>Nematoda</taxon>
        <taxon>Chromadorea</taxon>
        <taxon>Rhabditida</taxon>
        <taxon>Rhabditina</taxon>
        <taxon>Rhabditomorpha</taxon>
        <taxon>Rhabditoidea</taxon>
        <taxon>Rhabditidae</taxon>
        <taxon>Peloderinae</taxon>
        <taxon>Caenorhabditis</taxon>
    </lineage>
</organism>